<dbReference type="SUPFAM" id="SSF54928">
    <property type="entry name" value="RNA-binding domain, RBD"/>
    <property type="match status" value="2"/>
</dbReference>
<dbReference type="PROSITE" id="PS50102">
    <property type="entry name" value="RRM"/>
    <property type="match status" value="2"/>
</dbReference>
<dbReference type="GO" id="GO:0005634">
    <property type="term" value="C:nucleus"/>
    <property type="evidence" value="ECO:0007669"/>
    <property type="project" value="TreeGrafter"/>
</dbReference>
<sequence>MSDAVGIFPRKPDIEISGTTAPHQLFVGDLPPHLTEDNLRDYFSPYGSILDCRVIRDPVSQRSKCFGFVRFAKNEDAEEAIAQTNDASIDGKKIRTNWAFKRGPTHPLSHEQILAQASGYNTTIYIGGLGQNFSADFVRGMCAMYGGLLEIRLFQEKGYAFVRYDNRDSAAAAILGIHNSEINGHLVRCSWGKEPRDPFINKMTRSLARLPNNAMLAPQATSGLPTQAWPFLPMVPTHTQATQIAANIGNYHISFPYGTPFYTY</sequence>
<evidence type="ECO:0000256" key="2">
    <source>
        <dbReference type="PROSITE-ProRule" id="PRU00176"/>
    </source>
</evidence>
<dbReference type="PANTHER" id="PTHR48024:SF56">
    <property type="entry name" value="HETEROGENEOUS NUCLEAR RIBONUCLEOPROTEIN A0"/>
    <property type="match status" value="1"/>
</dbReference>
<feature type="domain" description="RRM" evidence="3">
    <location>
        <begin position="23"/>
        <end position="101"/>
    </location>
</feature>
<dbReference type="InterPro" id="IPR012677">
    <property type="entry name" value="Nucleotide-bd_a/b_plait_sf"/>
</dbReference>
<evidence type="ECO:0000313" key="4">
    <source>
        <dbReference type="EMBL" id="GAU92230.1"/>
    </source>
</evidence>
<keyword evidence="5" id="KW-1185">Reference proteome</keyword>
<protein>
    <recommendedName>
        <fullName evidence="3">RRM domain-containing protein</fullName>
    </recommendedName>
</protein>
<comment type="caution">
    <text evidence="4">The sequence shown here is derived from an EMBL/GenBank/DDBJ whole genome shotgun (WGS) entry which is preliminary data.</text>
</comment>
<gene>
    <name evidence="4" type="primary">RvY_04339</name>
    <name evidence="4" type="synonym">RvY_04339.1</name>
    <name evidence="4" type="ORF">RvY_04339-1</name>
</gene>
<evidence type="ECO:0000256" key="1">
    <source>
        <dbReference type="ARBA" id="ARBA00022884"/>
    </source>
</evidence>
<dbReference type="EMBL" id="BDGG01000002">
    <property type="protein sequence ID" value="GAU92230.1"/>
    <property type="molecule type" value="Genomic_DNA"/>
</dbReference>
<dbReference type="InterPro" id="IPR050886">
    <property type="entry name" value="RNA-binding_reg"/>
</dbReference>
<dbReference type="OrthoDB" id="439808at2759"/>
<dbReference type="STRING" id="947166.A0A1D1UUP2"/>
<dbReference type="GO" id="GO:0003723">
    <property type="term" value="F:RNA binding"/>
    <property type="evidence" value="ECO:0007669"/>
    <property type="project" value="UniProtKB-UniRule"/>
</dbReference>
<evidence type="ECO:0000313" key="5">
    <source>
        <dbReference type="Proteomes" id="UP000186922"/>
    </source>
</evidence>
<dbReference type="Gene3D" id="3.30.70.330">
    <property type="match status" value="2"/>
</dbReference>
<feature type="domain" description="RRM" evidence="3">
    <location>
        <begin position="122"/>
        <end position="194"/>
    </location>
</feature>
<proteinExistence type="predicted"/>
<organism evidence="4 5">
    <name type="scientific">Ramazzottius varieornatus</name>
    <name type="common">Water bear</name>
    <name type="synonym">Tardigrade</name>
    <dbReference type="NCBI Taxonomy" id="947166"/>
    <lineage>
        <taxon>Eukaryota</taxon>
        <taxon>Metazoa</taxon>
        <taxon>Ecdysozoa</taxon>
        <taxon>Tardigrada</taxon>
        <taxon>Eutardigrada</taxon>
        <taxon>Parachela</taxon>
        <taxon>Hypsibioidea</taxon>
        <taxon>Ramazzottiidae</taxon>
        <taxon>Ramazzottius</taxon>
    </lineage>
</organism>
<reference evidence="4 5" key="1">
    <citation type="journal article" date="2016" name="Nat. Commun.">
        <title>Extremotolerant tardigrade genome and improved radiotolerance of human cultured cells by tardigrade-unique protein.</title>
        <authorList>
            <person name="Hashimoto T."/>
            <person name="Horikawa D.D."/>
            <person name="Saito Y."/>
            <person name="Kuwahara H."/>
            <person name="Kozuka-Hata H."/>
            <person name="Shin-I T."/>
            <person name="Minakuchi Y."/>
            <person name="Ohishi K."/>
            <person name="Motoyama A."/>
            <person name="Aizu T."/>
            <person name="Enomoto A."/>
            <person name="Kondo K."/>
            <person name="Tanaka S."/>
            <person name="Hara Y."/>
            <person name="Koshikawa S."/>
            <person name="Sagara H."/>
            <person name="Miura T."/>
            <person name="Yokobori S."/>
            <person name="Miyagawa K."/>
            <person name="Suzuki Y."/>
            <person name="Kubo T."/>
            <person name="Oyama M."/>
            <person name="Kohara Y."/>
            <person name="Fujiyama A."/>
            <person name="Arakawa K."/>
            <person name="Katayama T."/>
            <person name="Toyoda A."/>
            <person name="Kunieda T."/>
        </authorList>
    </citation>
    <scope>NUCLEOTIDE SEQUENCE [LARGE SCALE GENOMIC DNA]</scope>
    <source>
        <strain evidence="4 5">YOKOZUNA-1</strain>
    </source>
</reference>
<dbReference type="InterPro" id="IPR035979">
    <property type="entry name" value="RBD_domain_sf"/>
</dbReference>
<dbReference type="GO" id="GO:0005739">
    <property type="term" value="C:mitochondrion"/>
    <property type="evidence" value="ECO:0007669"/>
    <property type="project" value="TreeGrafter"/>
</dbReference>
<evidence type="ECO:0000259" key="3">
    <source>
        <dbReference type="PROSITE" id="PS50102"/>
    </source>
</evidence>
<dbReference type="PANTHER" id="PTHR48024">
    <property type="entry name" value="GEO13361P1-RELATED"/>
    <property type="match status" value="1"/>
</dbReference>
<dbReference type="AlphaFoldDB" id="A0A1D1UUP2"/>
<dbReference type="Pfam" id="PF00076">
    <property type="entry name" value="RRM_1"/>
    <property type="match status" value="2"/>
</dbReference>
<accession>A0A1D1UUP2</accession>
<dbReference type="SMART" id="SM00360">
    <property type="entry name" value="RRM"/>
    <property type="match status" value="2"/>
</dbReference>
<dbReference type="InterPro" id="IPR000504">
    <property type="entry name" value="RRM_dom"/>
</dbReference>
<dbReference type="Proteomes" id="UP000186922">
    <property type="component" value="Unassembled WGS sequence"/>
</dbReference>
<name>A0A1D1UUP2_RAMVA</name>
<keyword evidence="1 2" id="KW-0694">RNA-binding</keyword>
<dbReference type="SMR" id="A0A1D1UUP2"/>